<comment type="caution">
    <text evidence="2">The sequence shown here is derived from an EMBL/GenBank/DDBJ whole genome shotgun (WGS) entry which is preliminary data.</text>
</comment>
<evidence type="ECO:0000313" key="2">
    <source>
        <dbReference type="EMBL" id="NEZ58522.1"/>
    </source>
</evidence>
<dbReference type="PANTHER" id="PTHR43630">
    <property type="entry name" value="POLY-BETA-1,6-N-ACETYL-D-GLUCOSAMINE SYNTHASE"/>
    <property type="match status" value="1"/>
</dbReference>
<dbReference type="RefSeq" id="WP_163659611.1">
    <property type="nucleotide sequence ID" value="NZ_QXHD01000004.1"/>
</dbReference>
<dbReference type="GO" id="GO:0016740">
    <property type="term" value="F:transferase activity"/>
    <property type="evidence" value="ECO:0007669"/>
    <property type="project" value="UniProtKB-KW"/>
</dbReference>
<evidence type="ECO:0000313" key="3">
    <source>
        <dbReference type="Proteomes" id="UP000481033"/>
    </source>
</evidence>
<dbReference type="PANTHER" id="PTHR43630:SF2">
    <property type="entry name" value="GLYCOSYLTRANSFERASE"/>
    <property type="match status" value="1"/>
</dbReference>
<dbReference type="Proteomes" id="UP000481033">
    <property type="component" value="Unassembled WGS sequence"/>
</dbReference>
<name>A0A6M0RRW9_9CYAN</name>
<dbReference type="SUPFAM" id="SSF53448">
    <property type="entry name" value="Nucleotide-diphospho-sugar transferases"/>
    <property type="match status" value="1"/>
</dbReference>
<protein>
    <submittedName>
        <fullName evidence="2">Glycosyltransferase family 2 protein</fullName>
    </submittedName>
</protein>
<dbReference type="EMBL" id="QXHD01000004">
    <property type="protein sequence ID" value="NEZ58522.1"/>
    <property type="molecule type" value="Genomic_DNA"/>
</dbReference>
<feature type="domain" description="Glycosyltransferase 2-like" evidence="1">
    <location>
        <begin position="3"/>
        <end position="122"/>
    </location>
</feature>
<reference evidence="2 3" key="1">
    <citation type="journal article" date="2020" name="Microb. Ecol.">
        <title>Ecogenomics of the Marine Benthic Filamentous Cyanobacterium Adonisia.</title>
        <authorList>
            <person name="Walter J.M."/>
            <person name="Coutinho F.H."/>
            <person name="Leomil L."/>
            <person name="Hargreaves P.I."/>
            <person name="Campeao M.E."/>
            <person name="Vieira V.V."/>
            <person name="Silva B.S."/>
            <person name="Fistarol G.O."/>
            <person name="Salomon P.S."/>
            <person name="Sawabe T."/>
            <person name="Mino S."/>
            <person name="Hosokawa M."/>
            <person name="Miyashita H."/>
            <person name="Maruyama F."/>
            <person name="van Verk M.C."/>
            <person name="Dutilh B.E."/>
            <person name="Thompson C.C."/>
            <person name="Thompson F.L."/>
        </authorList>
    </citation>
    <scope>NUCLEOTIDE SEQUENCE [LARGE SCALE GENOMIC DNA]</scope>
    <source>
        <strain evidence="2 3">CCMR0081</strain>
    </source>
</reference>
<evidence type="ECO:0000259" key="1">
    <source>
        <dbReference type="Pfam" id="PF00535"/>
    </source>
</evidence>
<dbReference type="InterPro" id="IPR001173">
    <property type="entry name" value="Glyco_trans_2-like"/>
</dbReference>
<dbReference type="AlphaFoldDB" id="A0A6M0RRW9"/>
<dbReference type="Pfam" id="PF00535">
    <property type="entry name" value="Glycos_transf_2"/>
    <property type="match status" value="1"/>
</dbReference>
<keyword evidence="2" id="KW-0808">Transferase</keyword>
<dbReference type="CDD" id="cd02511">
    <property type="entry name" value="Beta4Glucosyltransferase"/>
    <property type="match status" value="1"/>
</dbReference>
<organism evidence="2 3">
    <name type="scientific">Adonisia turfae CCMR0081</name>
    <dbReference type="NCBI Taxonomy" id="2292702"/>
    <lineage>
        <taxon>Bacteria</taxon>
        <taxon>Bacillati</taxon>
        <taxon>Cyanobacteriota</taxon>
        <taxon>Adonisia</taxon>
        <taxon>Adonisia turfae</taxon>
    </lineage>
</organism>
<dbReference type="InterPro" id="IPR029044">
    <property type="entry name" value="Nucleotide-diphossugar_trans"/>
</dbReference>
<dbReference type="Gene3D" id="3.90.550.10">
    <property type="entry name" value="Spore Coat Polysaccharide Biosynthesis Protein SpsA, Chain A"/>
    <property type="match status" value="1"/>
</dbReference>
<gene>
    <name evidence="2" type="ORF">DXZ20_23325</name>
</gene>
<keyword evidence="3" id="KW-1185">Reference proteome</keyword>
<accession>A0A6M0RRW9</accession>
<proteinExistence type="predicted"/>
<sequence length="295" mass="34413">MISIFILTHNEERDIAACIESALVSDDVIVVDSISCDRTLEIAQRYPVRTVQHAFESHGKQRTWMLRNVPTKHPWVYILEADERMTPELFNECIAAAQSGQHVGYYAAERVMFMDHWIRHSTQYPRYQLRLLDKQHVWFDDYGHTEREVCEGSTDFLQATYPHYTCSKGFDRWIEKHNRYSSDEAAETIKQLSDHGVDWRALFLGRSEVERRRALKDLSLRLPLRPLVRFIYMYFVLGGILDGRAGFTWCMLQAFYEYLITLKVWELQNGCTSDVSVLADSSAVDQPTKELARST</sequence>